<dbReference type="InterPro" id="IPR006204">
    <property type="entry name" value="GHMP_kinase_N_dom"/>
</dbReference>
<dbReference type="PANTHER" id="PTHR43527:SF2">
    <property type="entry name" value="4-DIPHOSPHOCYTIDYL-2-C-METHYL-D-ERYTHRITOL KINASE, CHLOROPLASTIC"/>
    <property type="match status" value="1"/>
</dbReference>
<dbReference type="InterPro" id="IPR013750">
    <property type="entry name" value="GHMP_kinase_C_dom"/>
</dbReference>
<evidence type="ECO:0000259" key="10">
    <source>
        <dbReference type="Pfam" id="PF00288"/>
    </source>
</evidence>
<feature type="active site" evidence="9">
    <location>
        <position position="138"/>
    </location>
</feature>
<dbReference type="Gene3D" id="3.30.70.890">
    <property type="entry name" value="GHMP kinase, C-terminal domain"/>
    <property type="match status" value="1"/>
</dbReference>
<dbReference type="EC" id="2.7.1.148" evidence="2 9"/>
<feature type="domain" description="GHMP kinase N-terminal" evidence="10">
    <location>
        <begin position="68"/>
        <end position="146"/>
    </location>
</feature>
<dbReference type="NCBIfam" id="TIGR00154">
    <property type="entry name" value="ispE"/>
    <property type="match status" value="1"/>
</dbReference>
<dbReference type="SUPFAM" id="SSF55060">
    <property type="entry name" value="GHMP Kinase, C-terminal domain"/>
    <property type="match status" value="1"/>
</dbReference>
<comment type="similarity">
    <text evidence="1 9">Belongs to the GHMP kinase family. IspE subfamily.</text>
</comment>
<evidence type="ECO:0000256" key="2">
    <source>
        <dbReference type="ARBA" id="ARBA00012052"/>
    </source>
</evidence>
<evidence type="ECO:0000313" key="12">
    <source>
        <dbReference type="EMBL" id="CAA9415572.1"/>
    </source>
</evidence>
<comment type="pathway">
    <text evidence="9">Isoprenoid biosynthesis; isopentenyl diphosphate biosynthesis via DXP pathway; isopentenyl diphosphate from 1-deoxy-D-xylulose 5-phosphate: step 3/6.</text>
</comment>
<comment type="catalytic activity">
    <reaction evidence="9">
        <text>4-CDP-2-C-methyl-D-erythritol + ATP = 4-CDP-2-C-methyl-D-erythritol 2-phosphate + ADP + H(+)</text>
        <dbReference type="Rhea" id="RHEA:18437"/>
        <dbReference type="ChEBI" id="CHEBI:15378"/>
        <dbReference type="ChEBI" id="CHEBI:30616"/>
        <dbReference type="ChEBI" id="CHEBI:57823"/>
        <dbReference type="ChEBI" id="CHEBI:57919"/>
        <dbReference type="ChEBI" id="CHEBI:456216"/>
        <dbReference type="EC" id="2.7.1.148"/>
    </reaction>
</comment>
<evidence type="ECO:0000256" key="8">
    <source>
        <dbReference type="ARBA" id="ARBA00032554"/>
    </source>
</evidence>
<dbReference type="GO" id="GO:0005524">
    <property type="term" value="F:ATP binding"/>
    <property type="evidence" value="ECO:0007669"/>
    <property type="project" value="UniProtKB-UniRule"/>
</dbReference>
<dbReference type="PIRSF" id="PIRSF010376">
    <property type="entry name" value="IspE"/>
    <property type="match status" value="1"/>
</dbReference>
<feature type="active site" evidence="9">
    <location>
        <position position="11"/>
    </location>
</feature>
<evidence type="ECO:0000256" key="7">
    <source>
        <dbReference type="ARBA" id="ARBA00022840"/>
    </source>
</evidence>
<gene>
    <name evidence="9" type="primary">ispE</name>
    <name evidence="12" type="ORF">AVDCRST_MAG22-2190</name>
</gene>
<dbReference type="EMBL" id="CADCUV010000092">
    <property type="protein sequence ID" value="CAA9415572.1"/>
    <property type="molecule type" value="Genomic_DNA"/>
</dbReference>
<evidence type="ECO:0000256" key="1">
    <source>
        <dbReference type="ARBA" id="ARBA00009684"/>
    </source>
</evidence>
<evidence type="ECO:0000256" key="5">
    <source>
        <dbReference type="ARBA" id="ARBA00022741"/>
    </source>
</evidence>
<proteinExistence type="inferred from homology"/>
<evidence type="ECO:0000256" key="3">
    <source>
        <dbReference type="ARBA" id="ARBA00017473"/>
    </source>
</evidence>
<organism evidence="12">
    <name type="scientific">uncultured Rubrobacteraceae bacterium</name>
    <dbReference type="NCBI Taxonomy" id="349277"/>
    <lineage>
        <taxon>Bacteria</taxon>
        <taxon>Bacillati</taxon>
        <taxon>Actinomycetota</taxon>
        <taxon>Rubrobacteria</taxon>
        <taxon>Rubrobacterales</taxon>
        <taxon>Rubrobacteraceae</taxon>
        <taxon>environmental samples</taxon>
    </lineage>
</organism>
<keyword evidence="5 9" id="KW-0547">Nucleotide-binding</keyword>
<keyword evidence="4 9" id="KW-0808">Transferase</keyword>
<dbReference type="GO" id="GO:0050515">
    <property type="term" value="F:4-(cytidine 5'-diphospho)-2-C-methyl-D-erythritol kinase activity"/>
    <property type="evidence" value="ECO:0007669"/>
    <property type="project" value="UniProtKB-UniRule"/>
</dbReference>
<dbReference type="Pfam" id="PF08544">
    <property type="entry name" value="GHMP_kinases_C"/>
    <property type="match status" value="1"/>
</dbReference>
<reference evidence="12" key="1">
    <citation type="submission" date="2020-02" db="EMBL/GenBank/DDBJ databases">
        <authorList>
            <person name="Meier V. D."/>
        </authorList>
    </citation>
    <scope>NUCLEOTIDE SEQUENCE</scope>
    <source>
        <strain evidence="12">AVDCRST_MAG22</strain>
    </source>
</reference>
<accession>A0A6J4PKV7</accession>
<protein>
    <recommendedName>
        <fullName evidence="3 9">4-diphosphocytidyl-2-C-methyl-D-erythritol kinase</fullName>
        <shortName evidence="9">CMK</shortName>
        <ecNumber evidence="2 9">2.7.1.148</ecNumber>
    </recommendedName>
    <alternativeName>
        <fullName evidence="8 9">4-(cytidine-5'-diphospho)-2-C-methyl-D-erythritol kinase</fullName>
    </alternativeName>
</protein>
<name>A0A6J4PKV7_9ACTN</name>
<dbReference type="Gene3D" id="3.30.230.10">
    <property type="match status" value="1"/>
</dbReference>
<dbReference type="HAMAP" id="MF_00061">
    <property type="entry name" value="IspE"/>
    <property type="match status" value="1"/>
</dbReference>
<feature type="binding site" evidence="9">
    <location>
        <begin position="96"/>
        <end position="106"/>
    </location>
    <ligand>
        <name>ATP</name>
        <dbReference type="ChEBI" id="CHEBI:30616"/>
    </ligand>
</feature>
<dbReference type="GO" id="GO:0016114">
    <property type="term" value="P:terpenoid biosynthetic process"/>
    <property type="evidence" value="ECO:0007669"/>
    <property type="project" value="UniProtKB-UniRule"/>
</dbReference>
<evidence type="ECO:0000256" key="6">
    <source>
        <dbReference type="ARBA" id="ARBA00022777"/>
    </source>
</evidence>
<evidence type="ECO:0000256" key="4">
    <source>
        <dbReference type="ARBA" id="ARBA00022679"/>
    </source>
</evidence>
<dbReference type="SUPFAM" id="SSF54211">
    <property type="entry name" value="Ribosomal protein S5 domain 2-like"/>
    <property type="match status" value="1"/>
</dbReference>
<dbReference type="Pfam" id="PF00288">
    <property type="entry name" value="GHMP_kinases_N"/>
    <property type="match status" value="1"/>
</dbReference>
<keyword evidence="7 9" id="KW-0067">ATP-binding</keyword>
<dbReference type="UniPathway" id="UPA00056">
    <property type="reaction ID" value="UER00094"/>
</dbReference>
<dbReference type="AlphaFoldDB" id="A0A6J4PKV7"/>
<evidence type="ECO:0000259" key="11">
    <source>
        <dbReference type="Pfam" id="PF08544"/>
    </source>
</evidence>
<sequence>MREVRLRAFAKVNYALDVLGVRADGYHEIRTVMQGVSLADEVEISHARGGFELRVEPEDAGIGPLEENTAYRAWRLVCDRLGEELPVRVTLRKNIPAGAGLGGGSADAAAVLRGLDVLFGLGLSVEELRDLGRVIGADVPFCVSGGTALGEGVGEALSPLPSPPDHRLLVVKPRRGADTAKVYRAYDAHPVENGGSADRVLSALRSGDLGGLAGALGNDLAPVAKAMAPEVAELEKGLLEAGALGASMTGSGTAVYGLFGDEDEAARAGEGIDVPFAGVWAPVPFGSEEA</sequence>
<dbReference type="PANTHER" id="PTHR43527">
    <property type="entry name" value="4-DIPHOSPHOCYTIDYL-2-C-METHYL-D-ERYTHRITOL KINASE, CHLOROPLASTIC"/>
    <property type="match status" value="1"/>
</dbReference>
<evidence type="ECO:0000256" key="9">
    <source>
        <dbReference type="HAMAP-Rule" id="MF_00061"/>
    </source>
</evidence>
<dbReference type="InterPro" id="IPR036554">
    <property type="entry name" value="GHMP_kinase_C_sf"/>
</dbReference>
<feature type="domain" description="GHMP kinase C-terminal" evidence="11">
    <location>
        <begin position="201"/>
        <end position="270"/>
    </location>
</feature>
<keyword evidence="6 9" id="KW-0418">Kinase</keyword>
<keyword evidence="9" id="KW-0414">Isoprene biosynthesis</keyword>
<dbReference type="InterPro" id="IPR020568">
    <property type="entry name" value="Ribosomal_Su5_D2-typ_SF"/>
</dbReference>
<dbReference type="GO" id="GO:0019288">
    <property type="term" value="P:isopentenyl diphosphate biosynthetic process, methylerythritol 4-phosphate pathway"/>
    <property type="evidence" value="ECO:0007669"/>
    <property type="project" value="UniProtKB-UniRule"/>
</dbReference>
<dbReference type="InterPro" id="IPR004424">
    <property type="entry name" value="IspE"/>
</dbReference>
<dbReference type="InterPro" id="IPR014721">
    <property type="entry name" value="Ribsml_uS5_D2-typ_fold_subgr"/>
</dbReference>
<comment type="function">
    <text evidence="9">Catalyzes the phosphorylation of the position 2 hydroxy group of 4-diphosphocytidyl-2C-methyl-D-erythritol.</text>
</comment>